<evidence type="ECO:0000256" key="1">
    <source>
        <dbReference type="SAM" id="Coils"/>
    </source>
</evidence>
<feature type="region of interest" description="Disordered" evidence="2">
    <location>
        <begin position="1404"/>
        <end position="1427"/>
    </location>
</feature>
<feature type="compositionally biased region" description="Basic and acidic residues" evidence="2">
    <location>
        <begin position="858"/>
        <end position="877"/>
    </location>
</feature>
<dbReference type="GO" id="GO:0006369">
    <property type="term" value="P:termination of RNA polymerase II transcription"/>
    <property type="evidence" value="ECO:0007669"/>
    <property type="project" value="TreeGrafter"/>
</dbReference>
<keyword evidence="1" id="KW-0175">Coiled coil</keyword>
<feature type="domain" description="Helicase SEN1 beta-barrel" evidence="5">
    <location>
        <begin position="1073"/>
        <end position="1160"/>
    </location>
</feature>
<evidence type="ECO:0000259" key="5">
    <source>
        <dbReference type="Pfam" id="PF23576"/>
    </source>
</evidence>
<feature type="domain" description="Helicase Sen1 N-terminal" evidence="3">
    <location>
        <begin position="82"/>
        <end position="790"/>
    </location>
</feature>
<feature type="compositionally biased region" description="Acidic residues" evidence="2">
    <location>
        <begin position="940"/>
        <end position="949"/>
    </location>
</feature>
<feature type="coiled-coil region" evidence="1">
    <location>
        <begin position="1341"/>
        <end position="1399"/>
    </location>
</feature>
<feature type="compositionally biased region" description="Basic residues" evidence="2">
    <location>
        <begin position="1411"/>
        <end position="1421"/>
    </location>
</feature>
<evidence type="ECO:0000259" key="4">
    <source>
        <dbReference type="Pfam" id="PF13086"/>
    </source>
</evidence>
<feature type="domain" description="DNA2/NAM7 helicase helicase" evidence="4">
    <location>
        <begin position="1210"/>
        <end position="1401"/>
    </location>
</feature>
<proteinExistence type="predicted"/>
<feature type="compositionally biased region" description="Polar residues" evidence="2">
    <location>
        <begin position="921"/>
        <end position="934"/>
    </location>
</feature>
<dbReference type="Pfam" id="PF23576">
    <property type="entry name" value="SEN1_barrel"/>
    <property type="match status" value="1"/>
</dbReference>
<comment type="caution">
    <text evidence="6">The sequence shown here is derived from an EMBL/GenBank/DDBJ whole genome shotgun (WGS) entry which is preliminary data.</text>
</comment>
<protein>
    <submittedName>
        <fullName evidence="6">SEN1 N terminal-domain-containing protein</fullName>
    </submittedName>
</protein>
<dbReference type="PANTHER" id="PTHR10887">
    <property type="entry name" value="DNA2/NAM7 HELICASE FAMILY"/>
    <property type="match status" value="1"/>
</dbReference>
<keyword evidence="7" id="KW-1185">Reference proteome</keyword>
<evidence type="ECO:0000313" key="7">
    <source>
        <dbReference type="Proteomes" id="UP001221142"/>
    </source>
</evidence>
<gene>
    <name evidence="6" type="ORF">FB45DRAFT_289178</name>
</gene>
<evidence type="ECO:0000313" key="6">
    <source>
        <dbReference type="EMBL" id="KAJ7644130.1"/>
    </source>
</evidence>
<feature type="compositionally biased region" description="Basic and acidic residues" evidence="2">
    <location>
        <begin position="887"/>
        <end position="903"/>
    </location>
</feature>
<dbReference type="PANTHER" id="PTHR10887:SF495">
    <property type="entry name" value="HELICASE SENATAXIN ISOFORM X1-RELATED"/>
    <property type="match status" value="1"/>
</dbReference>
<dbReference type="InterPro" id="IPR024481">
    <property type="entry name" value="Helicase_Sen1_N"/>
</dbReference>
<sequence>MASSDSLSSLDKRLASLRDFPVDNAGASDTVLADIYKYLMAVLPSSDGCLHWFCSRATSTTIGAATFLIRLFAYSSPLVEDWRKKFRLCLKSCTGCVQGLQDAKISSKHTYFGAFSPEVLIGFYQSFEKWEATTVVEEIGDQPLAAVHPAISFRILTNLAILLDPQVLDIIQREPPNDYIHGWPSDPLPAGLLLLLAHESPSVRAWAKKQASQSSIAPMSRETFSPSHVSALEALCEALDPAQPPRMPFPFAKAPEVFWEGFSDVLRQVPPEYLEKGTIFRLVNGHLHDVGSHFPHVLDSFEYLTGHVGRSFWEEAGPEYPQVVFDSVKENASFAELLRQHTVAYKAHPHLSWCSVYLSATKGLPSQPELIAKMADFLCEELQHERFADARPSVMLTALNLFSNLFSRKAIPSKAMSKFFDIHASIIVDVAFSKSYNTSAWTTARHAACQLMKTVMLDDINCISRAITSLCGSLAKQAQIDETDIPLTGGSQLWAKVYQSLQPNDHDGMSAIVEALAQAAHLDILSPKPFAKSQIDQLGVNRAMRMIWTGLRDAFTRFTESSRSTSLLDFLRRPGVVRNVFVLLLSPIEDIQLGAQSLVGFAFDVDGRQDCYRALLENHPDAALDGLFASLTTFTTYAILVTEACSLAKHLVQYLQDVVEVLCTRSDGLLFSGRFLRPEDKTGPCSRLPALWNLLNKAITVIFKRTPPWANYFENEEMIIWMRDALIYGRELLDKFRVFETAANSRSDVQHEGGKLSKIGQQMADDLQRVLPELARWLRLSNEELLYQMFELLQSLLNVFHQTQVRPLEASLQKMTKHIQDARKDNTKSRLDESRLLRLENAIALFTEEPEKVVVQIEEPKPRAKGSEKPQKAERKVKPPARSSGKAKADEFFTAKDQQKLDSLESVPTFRRSAVAGPSKSRPSSVAPSVTSVHSSEAEQSSEDDDQEQESQGTLASLSNLQRSTKVKQPHAPQRQIKLMDVVQNPIQQRAERRLQAKSKLQRLKPDLSGLYKTILSWSYHHDGAQPSGPPLRLTHVPVDRFTDYDHYFRVFEPLLYLECWAQIVQSKEDIGEAYPFKINARQYVDDWVDIDMTYNGSVKRDWRLTESDVVLLKQGALSVLGKVEQYKTPMGKAIEAKVRCLARLDPGLALDTEWQVLQVFSLSTVTREYAALLGLTYFDLCPSILRPALPPIATPNKANVQRTMALYRVNEPQAVAISCCLDTDGFSLIQGPPGTGKTSTIVALVLASLANRSRKITAPNAKNPKPDVAQKILICAPSNAAIDEIAHRIRDSEAFKSKGRSIVRLGATKAMNQNVVDISLDQLVENKLDLGKDTGAVAELASLRTELAAIKAQRTAKLEELDAINDNSTRAVLLSDEITRLNAKRTSLAKRYDEVKDNRIKETRGLEQRVRKRRSARPRHRDGDNR</sequence>
<dbReference type="InterPro" id="IPR056474">
    <property type="entry name" value="SEN1_barrel"/>
</dbReference>
<dbReference type="GO" id="GO:0016604">
    <property type="term" value="C:nuclear body"/>
    <property type="evidence" value="ECO:0007669"/>
    <property type="project" value="TreeGrafter"/>
</dbReference>
<feature type="region of interest" description="Disordered" evidence="2">
    <location>
        <begin position="857"/>
        <end position="979"/>
    </location>
</feature>
<dbReference type="InterPro" id="IPR045055">
    <property type="entry name" value="DNA2/NAM7-like"/>
</dbReference>
<name>A0AAD7FUK5_9AGAR</name>
<dbReference type="Gene3D" id="3.40.50.300">
    <property type="entry name" value="P-loop containing nucleotide triphosphate hydrolases"/>
    <property type="match status" value="1"/>
</dbReference>
<dbReference type="SUPFAM" id="SSF48371">
    <property type="entry name" value="ARM repeat"/>
    <property type="match status" value="1"/>
</dbReference>
<dbReference type="EMBL" id="JARKIF010000003">
    <property type="protein sequence ID" value="KAJ7644130.1"/>
    <property type="molecule type" value="Genomic_DNA"/>
</dbReference>
<dbReference type="GO" id="GO:0004386">
    <property type="term" value="F:helicase activity"/>
    <property type="evidence" value="ECO:0007669"/>
    <property type="project" value="InterPro"/>
</dbReference>
<dbReference type="InterPro" id="IPR041677">
    <property type="entry name" value="DNA2/NAM7_AAA_11"/>
</dbReference>
<dbReference type="Pfam" id="PF12726">
    <property type="entry name" value="SEN1_N"/>
    <property type="match status" value="1"/>
</dbReference>
<dbReference type="Proteomes" id="UP001221142">
    <property type="component" value="Unassembled WGS sequence"/>
</dbReference>
<dbReference type="InterPro" id="IPR027417">
    <property type="entry name" value="P-loop_NTPase"/>
</dbReference>
<reference evidence="6" key="1">
    <citation type="submission" date="2023-03" db="EMBL/GenBank/DDBJ databases">
        <title>Massive genome expansion in bonnet fungi (Mycena s.s.) driven by repeated elements and novel gene families across ecological guilds.</title>
        <authorList>
            <consortium name="Lawrence Berkeley National Laboratory"/>
            <person name="Harder C.B."/>
            <person name="Miyauchi S."/>
            <person name="Viragh M."/>
            <person name="Kuo A."/>
            <person name="Thoen E."/>
            <person name="Andreopoulos B."/>
            <person name="Lu D."/>
            <person name="Skrede I."/>
            <person name="Drula E."/>
            <person name="Henrissat B."/>
            <person name="Morin E."/>
            <person name="Kohler A."/>
            <person name="Barry K."/>
            <person name="LaButti K."/>
            <person name="Morin E."/>
            <person name="Salamov A."/>
            <person name="Lipzen A."/>
            <person name="Mereny Z."/>
            <person name="Hegedus B."/>
            <person name="Baldrian P."/>
            <person name="Stursova M."/>
            <person name="Weitz H."/>
            <person name="Taylor A."/>
            <person name="Grigoriev I.V."/>
            <person name="Nagy L.G."/>
            <person name="Martin F."/>
            <person name="Kauserud H."/>
        </authorList>
    </citation>
    <scope>NUCLEOTIDE SEQUENCE</scope>
    <source>
        <strain evidence="6">9284</strain>
    </source>
</reference>
<organism evidence="6 7">
    <name type="scientific">Roridomyces roridus</name>
    <dbReference type="NCBI Taxonomy" id="1738132"/>
    <lineage>
        <taxon>Eukaryota</taxon>
        <taxon>Fungi</taxon>
        <taxon>Dikarya</taxon>
        <taxon>Basidiomycota</taxon>
        <taxon>Agaricomycotina</taxon>
        <taxon>Agaricomycetes</taxon>
        <taxon>Agaricomycetidae</taxon>
        <taxon>Agaricales</taxon>
        <taxon>Marasmiineae</taxon>
        <taxon>Mycenaceae</taxon>
        <taxon>Roridomyces</taxon>
    </lineage>
</organism>
<evidence type="ECO:0000256" key="2">
    <source>
        <dbReference type="SAM" id="MobiDB-lite"/>
    </source>
</evidence>
<feature type="compositionally biased region" description="Polar residues" evidence="2">
    <location>
        <begin position="953"/>
        <end position="964"/>
    </location>
</feature>
<dbReference type="GO" id="GO:0001147">
    <property type="term" value="F:transcription termination site sequence-specific DNA binding"/>
    <property type="evidence" value="ECO:0007669"/>
    <property type="project" value="TreeGrafter"/>
</dbReference>
<dbReference type="Pfam" id="PF13086">
    <property type="entry name" value="AAA_11"/>
    <property type="match status" value="1"/>
</dbReference>
<dbReference type="InterPro" id="IPR016024">
    <property type="entry name" value="ARM-type_fold"/>
</dbReference>
<accession>A0AAD7FUK5</accession>
<dbReference type="SUPFAM" id="SSF52540">
    <property type="entry name" value="P-loop containing nucleoside triphosphate hydrolases"/>
    <property type="match status" value="1"/>
</dbReference>
<evidence type="ECO:0000259" key="3">
    <source>
        <dbReference type="Pfam" id="PF12726"/>
    </source>
</evidence>